<reference evidence="5 6" key="1">
    <citation type="journal article" date="2011" name="Front. Microbiol.">
        <title>Genomic signatures of strain selection and enhancement in Bacillus atrophaeus var. globigii, a historical biowarfare simulant.</title>
        <authorList>
            <person name="Gibbons H.S."/>
            <person name="Broomall S.M."/>
            <person name="McNew L.A."/>
            <person name="Daligault H."/>
            <person name="Chapman C."/>
            <person name="Bruce D."/>
            <person name="Karavis M."/>
            <person name="Krepps M."/>
            <person name="McGregor P.A."/>
            <person name="Hong C."/>
            <person name="Park K.H."/>
            <person name="Akmal A."/>
            <person name="Feldman A."/>
            <person name="Lin J.S."/>
            <person name="Chang W.E."/>
            <person name="Higgs B.W."/>
            <person name="Demirev P."/>
            <person name="Lindquist J."/>
            <person name="Liem A."/>
            <person name="Fochler E."/>
            <person name="Read T.D."/>
            <person name="Tapia R."/>
            <person name="Johnson S."/>
            <person name="Bishop-Lilly K.A."/>
            <person name="Detter C."/>
            <person name="Han C."/>
            <person name="Sozhamannan S."/>
            <person name="Rosenzweig C.N."/>
            <person name="Skowronski E.W."/>
        </authorList>
    </citation>
    <scope>NUCLEOTIDE SEQUENCE [LARGE SCALE GENOMIC DNA]</scope>
    <source>
        <strain evidence="5 6">MLST1</strain>
    </source>
</reference>
<evidence type="ECO:0000256" key="3">
    <source>
        <dbReference type="ARBA" id="ARBA00023002"/>
    </source>
</evidence>
<sequence length="268" mass="29478">MAQQQTRVFITGGASGLGLAIAQVCLQQGWKVCVGDLAATPTQELKTAPPEQFIYQRCDVTQEADLQAAADHLQQQWGGIDVLINNAGVAQVGAIDDVSMQDWRWIMDINLLGVVAGCKAFTPLLKAQGQGHIVNIASMAGLLDVANMSSYNVSKAAVVSLSETLQNELLPFGIHTTVVCPSFFRTNLGDSMRSTVPGMDKTLDKLMNKSELSADDIAQRIILAIERQTFYLLPHKQGRRLWLLKRFLPRNWYLRLMQRGGKPGGKKR</sequence>
<protein>
    <submittedName>
        <fullName evidence="5">Short chain dehydrogenase</fullName>
    </submittedName>
</protein>
<dbReference type="PANTHER" id="PTHR43391:SF14">
    <property type="entry name" value="DEHYDROGENASE_REDUCTASE SDR FAMILY PROTEIN 7-LIKE"/>
    <property type="match status" value="1"/>
</dbReference>
<keyword evidence="6" id="KW-1185">Reference proteome</keyword>
<organism evidence="5 6">
    <name type="scientific">Aliidiomarina minuta</name>
    <dbReference type="NCBI Taxonomy" id="880057"/>
    <lineage>
        <taxon>Bacteria</taxon>
        <taxon>Pseudomonadati</taxon>
        <taxon>Pseudomonadota</taxon>
        <taxon>Gammaproteobacteria</taxon>
        <taxon>Alteromonadales</taxon>
        <taxon>Idiomarinaceae</taxon>
        <taxon>Aliidiomarina</taxon>
    </lineage>
</organism>
<evidence type="ECO:0000256" key="1">
    <source>
        <dbReference type="ARBA" id="ARBA00006484"/>
    </source>
</evidence>
<dbReference type="InterPro" id="IPR002347">
    <property type="entry name" value="SDR_fam"/>
</dbReference>
<accession>A0A432WAS3</accession>
<dbReference type="GO" id="GO:0016491">
    <property type="term" value="F:oxidoreductase activity"/>
    <property type="evidence" value="ECO:0007669"/>
    <property type="project" value="UniProtKB-KW"/>
</dbReference>
<dbReference type="PRINTS" id="PR00081">
    <property type="entry name" value="GDHRDH"/>
</dbReference>
<dbReference type="Pfam" id="PF00106">
    <property type="entry name" value="adh_short"/>
    <property type="match status" value="1"/>
</dbReference>
<dbReference type="FunFam" id="3.40.50.720:FF:000084">
    <property type="entry name" value="Short-chain dehydrogenase reductase"/>
    <property type="match status" value="1"/>
</dbReference>
<dbReference type="PROSITE" id="PS00061">
    <property type="entry name" value="ADH_SHORT"/>
    <property type="match status" value="1"/>
</dbReference>
<dbReference type="NCBIfam" id="NF004196">
    <property type="entry name" value="PRK05650.1"/>
    <property type="match status" value="1"/>
</dbReference>
<dbReference type="Gene3D" id="3.40.50.720">
    <property type="entry name" value="NAD(P)-binding Rossmann-like Domain"/>
    <property type="match status" value="1"/>
</dbReference>
<keyword evidence="3" id="KW-0560">Oxidoreductase</keyword>
<dbReference type="AlphaFoldDB" id="A0A432WAS3"/>
<keyword evidence="2" id="KW-0521">NADP</keyword>
<evidence type="ECO:0000313" key="6">
    <source>
        <dbReference type="Proteomes" id="UP000288293"/>
    </source>
</evidence>
<dbReference type="InterPro" id="IPR036291">
    <property type="entry name" value="NAD(P)-bd_dom_sf"/>
</dbReference>
<comment type="caution">
    <text evidence="5">The sequence shown here is derived from an EMBL/GenBank/DDBJ whole genome shotgun (WGS) entry which is preliminary data.</text>
</comment>
<dbReference type="SUPFAM" id="SSF51735">
    <property type="entry name" value="NAD(P)-binding Rossmann-fold domains"/>
    <property type="match status" value="1"/>
</dbReference>
<name>A0A432WAS3_9GAMM</name>
<dbReference type="Proteomes" id="UP000288293">
    <property type="component" value="Unassembled WGS sequence"/>
</dbReference>
<dbReference type="OrthoDB" id="4690547at2"/>
<dbReference type="PANTHER" id="PTHR43391">
    <property type="entry name" value="RETINOL DEHYDROGENASE-RELATED"/>
    <property type="match status" value="1"/>
</dbReference>
<evidence type="ECO:0000256" key="4">
    <source>
        <dbReference type="RuleBase" id="RU000363"/>
    </source>
</evidence>
<dbReference type="PRINTS" id="PR00080">
    <property type="entry name" value="SDRFAMILY"/>
</dbReference>
<comment type="similarity">
    <text evidence="1 4">Belongs to the short-chain dehydrogenases/reductases (SDR) family.</text>
</comment>
<dbReference type="EMBL" id="PIPL01000001">
    <property type="protein sequence ID" value="RUO27141.1"/>
    <property type="molecule type" value="Genomic_DNA"/>
</dbReference>
<evidence type="ECO:0000256" key="2">
    <source>
        <dbReference type="ARBA" id="ARBA00022857"/>
    </source>
</evidence>
<evidence type="ECO:0000313" key="5">
    <source>
        <dbReference type="EMBL" id="RUO27141.1"/>
    </source>
</evidence>
<gene>
    <name evidence="5" type="ORF">CWE09_08255</name>
</gene>
<proteinExistence type="inferred from homology"/>
<dbReference type="InterPro" id="IPR020904">
    <property type="entry name" value="Sc_DH/Rdtase_CS"/>
</dbReference>